<dbReference type="InterPro" id="IPR036388">
    <property type="entry name" value="WH-like_DNA-bd_sf"/>
</dbReference>
<dbReference type="Pfam" id="PF09339">
    <property type="entry name" value="HTH_IclR"/>
    <property type="match status" value="1"/>
</dbReference>
<keyword evidence="3" id="KW-0804">Transcription</keyword>
<dbReference type="Proteomes" id="UP001055167">
    <property type="component" value="Unassembled WGS sequence"/>
</dbReference>
<evidence type="ECO:0000313" key="8">
    <source>
        <dbReference type="Proteomes" id="UP001055167"/>
    </source>
</evidence>
<reference evidence="7" key="1">
    <citation type="journal article" date="2021" name="Front. Microbiol.">
        <title>Comprehensive Comparative Genomics and Phenotyping of Methylobacterium Species.</title>
        <authorList>
            <person name="Alessa O."/>
            <person name="Ogura Y."/>
            <person name="Fujitani Y."/>
            <person name="Takami H."/>
            <person name="Hayashi T."/>
            <person name="Sahin N."/>
            <person name="Tani A."/>
        </authorList>
    </citation>
    <scope>NUCLEOTIDE SEQUENCE</scope>
    <source>
        <strain evidence="7">KCTC 52305</strain>
    </source>
</reference>
<dbReference type="InterPro" id="IPR050707">
    <property type="entry name" value="HTH_MetabolicPath_Reg"/>
</dbReference>
<keyword evidence="8" id="KW-1185">Reference proteome</keyword>
<evidence type="ECO:0000256" key="3">
    <source>
        <dbReference type="ARBA" id="ARBA00023163"/>
    </source>
</evidence>
<evidence type="ECO:0008006" key="9">
    <source>
        <dbReference type="Google" id="ProtNLM"/>
    </source>
</evidence>
<evidence type="ECO:0000256" key="4">
    <source>
        <dbReference type="SAM" id="MobiDB-lite"/>
    </source>
</evidence>
<dbReference type="Gene3D" id="3.30.450.40">
    <property type="match status" value="1"/>
</dbReference>
<feature type="domain" description="HTH iclR-type" evidence="5">
    <location>
        <begin position="24"/>
        <end position="86"/>
    </location>
</feature>
<keyword evidence="2" id="KW-0238">DNA-binding</keyword>
<accession>A0ABQ4QTS5</accession>
<dbReference type="RefSeq" id="WP_128565119.1">
    <property type="nucleotide sequence ID" value="NZ_BPQH01000003.1"/>
</dbReference>
<reference evidence="7" key="2">
    <citation type="submission" date="2021-08" db="EMBL/GenBank/DDBJ databases">
        <authorList>
            <person name="Tani A."/>
            <person name="Ola A."/>
            <person name="Ogura Y."/>
            <person name="Katsura K."/>
            <person name="Hayashi T."/>
        </authorList>
    </citation>
    <scope>NUCLEOTIDE SEQUENCE</scope>
    <source>
        <strain evidence="7">KCTC 52305</strain>
    </source>
</reference>
<dbReference type="Gene3D" id="1.10.10.10">
    <property type="entry name" value="Winged helix-like DNA-binding domain superfamily/Winged helix DNA-binding domain"/>
    <property type="match status" value="1"/>
</dbReference>
<dbReference type="InterPro" id="IPR029016">
    <property type="entry name" value="GAF-like_dom_sf"/>
</dbReference>
<dbReference type="SMART" id="SM00346">
    <property type="entry name" value="HTH_ICLR"/>
    <property type="match status" value="1"/>
</dbReference>
<feature type="compositionally biased region" description="Low complexity" evidence="4">
    <location>
        <begin position="13"/>
        <end position="22"/>
    </location>
</feature>
<evidence type="ECO:0000256" key="1">
    <source>
        <dbReference type="ARBA" id="ARBA00023015"/>
    </source>
</evidence>
<keyword evidence="1" id="KW-0805">Transcription regulation</keyword>
<dbReference type="PROSITE" id="PS51077">
    <property type="entry name" value="HTH_ICLR"/>
    <property type="match status" value="1"/>
</dbReference>
<feature type="region of interest" description="Disordered" evidence="4">
    <location>
        <begin position="1"/>
        <end position="22"/>
    </location>
</feature>
<dbReference type="InterPro" id="IPR014757">
    <property type="entry name" value="Tscrpt_reg_IclR_C"/>
</dbReference>
<dbReference type="PANTHER" id="PTHR30136">
    <property type="entry name" value="HELIX-TURN-HELIX TRANSCRIPTIONAL REGULATOR, ICLR FAMILY"/>
    <property type="match status" value="1"/>
</dbReference>
<protein>
    <recommendedName>
        <fullName evidence="9">IclR family transcriptional regulator</fullName>
    </recommendedName>
</protein>
<gene>
    <name evidence="7" type="ORF">OPKNFCMD_1072</name>
</gene>
<evidence type="ECO:0000313" key="7">
    <source>
        <dbReference type="EMBL" id="GJD48354.1"/>
    </source>
</evidence>
<evidence type="ECO:0000259" key="6">
    <source>
        <dbReference type="PROSITE" id="PS51078"/>
    </source>
</evidence>
<dbReference type="PROSITE" id="PS51078">
    <property type="entry name" value="ICLR_ED"/>
    <property type="match status" value="1"/>
</dbReference>
<dbReference type="PANTHER" id="PTHR30136:SF35">
    <property type="entry name" value="HTH-TYPE TRANSCRIPTIONAL REGULATOR RV1719"/>
    <property type="match status" value="1"/>
</dbReference>
<sequence>MRRPDRPAPGPPRAAGEARAGPGVKSAGRVFAVLELFERERRSLSVKEISLSLGLPQSSTSVLLAEIARHGYLEQEDTTRRYLPTARVALLGQWLSDYFFVDQRLVNMMKQVSAATGETVLLGVLQDWSVLYAHVIQATNPMRLHLPAGTRRPLHNSGAGLALLAAMPGAQIAAAFERIRAAPERAPGLRLPDLLARVEEVRARGFAVSADAVTQGAGVVAMALGRPIGGRAVVLGVGGSSAIIRQNWQALLEALRSAVTLHDDPPTFR</sequence>
<comment type="caution">
    <text evidence="7">The sequence shown here is derived from an EMBL/GenBank/DDBJ whole genome shotgun (WGS) entry which is preliminary data.</text>
</comment>
<evidence type="ECO:0000259" key="5">
    <source>
        <dbReference type="PROSITE" id="PS51077"/>
    </source>
</evidence>
<dbReference type="InterPro" id="IPR005471">
    <property type="entry name" value="Tscrpt_reg_IclR_N"/>
</dbReference>
<name>A0ABQ4QTS5_9HYPH</name>
<dbReference type="SUPFAM" id="SSF46785">
    <property type="entry name" value="Winged helix' DNA-binding domain"/>
    <property type="match status" value="1"/>
</dbReference>
<dbReference type="EMBL" id="BPQH01000003">
    <property type="protein sequence ID" value="GJD48354.1"/>
    <property type="molecule type" value="Genomic_DNA"/>
</dbReference>
<feature type="domain" description="IclR-ED" evidence="6">
    <location>
        <begin position="87"/>
        <end position="269"/>
    </location>
</feature>
<dbReference type="Pfam" id="PF01614">
    <property type="entry name" value="IclR_C"/>
    <property type="match status" value="1"/>
</dbReference>
<dbReference type="SUPFAM" id="SSF55781">
    <property type="entry name" value="GAF domain-like"/>
    <property type="match status" value="1"/>
</dbReference>
<proteinExistence type="predicted"/>
<organism evidence="7 8">
    <name type="scientific">Methylobacterium crusticola</name>
    <dbReference type="NCBI Taxonomy" id="1697972"/>
    <lineage>
        <taxon>Bacteria</taxon>
        <taxon>Pseudomonadati</taxon>
        <taxon>Pseudomonadota</taxon>
        <taxon>Alphaproteobacteria</taxon>
        <taxon>Hyphomicrobiales</taxon>
        <taxon>Methylobacteriaceae</taxon>
        <taxon>Methylobacterium</taxon>
    </lineage>
</organism>
<dbReference type="InterPro" id="IPR036390">
    <property type="entry name" value="WH_DNA-bd_sf"/>
</dbReference>
<evidence type="ECO:0000256" key="2">
    <source>
        <dbReference type="ARBA" id="ARBA00023125"/>
    </source>
</evidence>